<sequence>MAKDAPHWYETMLTSSMPIASASGAVVERDDMSAAAAGNKVPMMPADVDETRYAGRPAAIIADSI</sequence>
<dbReference type="Proteomes" id="UP001596013">
    <property type="component" value="Unassembled WGS sequence"/>
</dbReference>
<evidence type="ECO:0000313" key="2">
    <source>
        <dbReference type="Proteomes" id="UP001596013"/>
    </source>
</evidence>
<keyword evidence="2" id="KW-1185">Reference proteome</keyword>
<proteinExistence type="predicted"/>
<name>A0ABW0JGS6_9GAMM</name>
<dbReference type="EMBL" id="JBHSMK010000002">
    <property type="protein sequence ID" value="MFC5435139.1"/>
    <property type="molecule type" value="Genomic_DNA"/>
</dbReference>
<reference evidence="2" key="1">
    <citation type="journal article" date="2019" name="Int. J. Syst. Evol. Microbiol.">
        <title>The Global Catalogue of Microorganisms (GCM) 10K type strain sequencing project: providing services to taxonomists for standard genome sequencing and annotation.</title>
        <authorList>
            <consortium name="The Broad Institute Genomics Platform"/>
            <consortium name="The Broad Institute Genome Sequencing Center for Infectious Disease"/>
            <person name="Wu L."/>
            <person name="Ma J."/>
        </authorList>
    </citation>
    <scope>NUCLEOTIDE SEQUENCE [LARGE SCALE GENOMIC DNA]</scope>
    <source>
        <strain evidence="2">JCM 17130</strain>
    </source>
</reference>
<gene>
    <name evidence="1" type="ORF">ACFPME_01075</name>
</gene>
<accession>A0ABW0JGS6</accession>
<protein>
    <submittedName>
        <fullName evidence="1">Uncharacterized protein</fullName>
    </submittedName>
</protein>
<organism evidence="1 2">
    <name type="scientific">Rhodanobacter umsongensis</name>
    <dbReference type="NCBI Taxonomy" id="633153"/>
    <lineage>
        <taxon>Bacteria</taxon>
        <taxon>Pseudomonadati</taxon>
        <taxon>Pseudomonadota</taxon>
        <taxon>Gammaproteobacteria</taxon>
        <taxon>Lysobacterales</taxon>
        <taxon>Rhodanobacteraceae</taxon>
        <taxon>Rhodanobacter</taxon>
    </lineage>
</organism>
<dbReference type="RefSeq" id="WP_377302863.1">
    <property type="nucleotide sequence ID" value="NZ_JBHSMK010000002.1"/>
</dbReference>
<comment type="caution">
    <text evidence="1">The sequence shown here is derived from an EMBL/GenBank/DDBJ whole genome shotgun (WGS) entry which is preliminary data.</text>
</comment>
<evidence type="ECO:0000313" key="1">
    <source>
        <dbReference type="EMBL" id="MFC5435139.1"/>
    </source>
</evidence>